<comment type="cofactor">
    <cofactor evidence="1">
        <name>Mn(2+)</name>
        <dbReference type="ChEBI" id="CHEBI:29035"/>
    </cofactor>
</comment>
<evidence type="ECO:0000256" key="4">
    <source>
        <dbReference type="ARBA" id="ARBA00008545"/>
    </source>
</evidence>
<dbReference type="PROSITE" id="PS52020">
    <property type="entry name" value="CRESS_DNA_REP"/>
    <property type="match status" value="1"/>
</dbReference>
<keyword evidence="7" id="KW-0808">Transferase</keyword>
<evidence type="ECO:0000256" key="18">
    <source>
        <dbReference type="ARBA" id="ARBA00023125"/>
    </source>
</evidence>
<evidence type="ECO:0000256" key="21">
    <source>
        <dbReference type="ARBA" id="ARBA00032243"/>
    </source>
</evidence>
<accession>A0A8A4XAW6</accession>
<reference evidence="24" key="1">
    <citation type="submission" date="2020-10" db="EMBL/GenBank/DDBJ databases">
        <title>CRESS DNA virus dark matter in the feces of wild birds.</title>
        <authorList>
            <person name="Yang S."/>
            <person name="Zhang W."/>
        </authorList>
    </citation>
    <scope>NUCLEOTIDE SEQUENCE</scope>
    <source>
        <strain evidence="24">Cra70cir17</strain>
    </source>
</reference>
<keyword evidence="8" id="KW-0548">Nucleotidyltransferase</keyword>
<dbReference type="GO" id="GO:0016779">
    <property type="term" value="F:nucleotidyltransferase activity"/>
    <property type="evidence" value="ECO:0007669"/>
    <property type="project" value="UniProtKB-KW"/>
</dbReference>
<evidence type="ECO:0000256" key="13">
    <source>
        <dbReference type="ARBA" id="ARBA00022759"/>
    </source>
</evidence>
<keyword evidence="15" id="KW-0347">Helicase</keyword>
<evidence type="ECO:0000256" key="8">
    <source>
        <dbReference type="ARBA" id="ARBA00022695"/>
    </source>
</evidence>
<evidence type="ECO:0000256" key="11">
    <source>
        <dbReference type="ARBA" id="ARBA00022723"/>
    </source>
</evidence>
<keyword evidence="11" id="KW-0479">Metal-binding</keyword>
<name>A0A8A4XAW6_9CIRC</name>
<evidence type="ECO:0000259" key="23">
    <source>
        <dbReference type="PROSITE" id="PS52020"/>
    </source>
</evidence>
<keyword evidence="18" id="KW-0238">DNA-binding</keyword>
<evidence type="ECO:0000313" key="24">
    <source>
        <dbReference type="EMBL" id="QTE03321.1"/>
    </source>
</evidence>
<evidence type="ECO:0000256" key="22">
    <source>
        <dbReference type="ARBA" id="ARBA00049360"/>
    </source>
</evidence>
<evidence type="ECO:0000256" key="10">
    <source>
        <dbReference type="ARBA" id="ARBA00022722"/>
    </source>
</evidence>
<dbReference type="GO" id="GO:0005524">
    <property type="term" value="F:ATP binding"/>
    <property type="evidence" value="ECO:0007669"/>
    <property type="project" value="UniProtKB-KW"/>
</dbReference>
<dbReference type="GO" id="GO:0042025">
    <property type="term" value="C:host cell nucleus"/>
    <property type="evidence" value="ECO:0007669"/>
    <property type="project" value="UniProtKB-SubCell"/>
</dbReference>
<dbReference type="GO" id="GO:0003677">
    <property type="term" value="F:DNA binding"/>
    <property type="evidence" value="ECO:0007669"/>
    <property type="project" value="UniProtKB-KW"/>
</dbReference>
<dbReference type="SUPFAM" id="SSF52540">
    <property type="entry name" value="P-loop containing nucleoside triphosphate hydrolases"/>
    <property type="match status" value="1"/>
</dbReference>
<keyword evidence="17" id="KW-0190">Covalent protein-DNA linkage</keyword>
<dbReference type="Pfam" id="PF00910">
    <property type="entry name" value="RNA_helicase"/>
    <property type="match status" value="1"/>
</dbReference>
<comment type="similarity">
    <text evidence="4">Belongs to the nanoviruses/circoviruses replication-associated protein family.</text>
</comment>
<comment type="catalytic activity">
    <reaction evidence="22">
        <text>ATP + H2O = ADP + phosphate + H(+)</text>
        <dbReference type="Rhea" id="RHEA:13065"/>
        <dbReference type="ChEBI" id="CHEBI:15377"/>
        <dbReference type="ChEBI" id="CHEBI:15378"/>
        <dbReference type="ChEBI" id="CHEBI:30616"/>
        <dbReference type="ChEBI" id="CHEBI:43474"/>
        <dbReference type="ChEBI" id="CHEBI:456216"/>
    </reaction>
</comment>
<keyword evidence="10" id="KW-0540">Nuclease</keyword>
<evidence type="ECO:0000256" key="9">
    <source>
        <dbReference type="ARBA" id="ARBA00022705"/>
    </source>
</evidence>
<dbReference type="GO" id="GO:0004519">
    <property type="term" value="F:endonuclease activity"/>
    <property type="evidence" value="ECO:0007669"/>
    <property type="project" value="UniProtKB-KW"/>
</dbReference>
<evidence type="ECO:0000256" key="6">
    <source>
        <dbReference type="ARBA" id="ARBA00022562"/>
    </source>
</evidence>
<keyword evidence="6" id="KW-1048">Host nucleus</keyword>
<keyword evidence="14" id="KW-0378">Hydrolase</keyword>
<evidence type="ECO:0000256" key="2">
    <source>
        <dbReference type="ARBA" id="ARBA00001946"/>
    </source>
</evidence>
<evidence type="ECO:0000256" key="16">
    <source>
        <dbReference type="ARBA" id="ARBA00022840"/>
    </source>
</evidence>
<feature type="domain" description="CRESS-DNA virus Rep endonuclease" evidence="23">
    <location>
        <begin position="1"/>
        <end position="96"/>
    </location>
</feature>
<evidence type="ECO:0000256" key="7">
    <source>
        <dbReference type="ARBA" id="ARBA00022679"/>
    </source>
</evidence>
<sequence>MSKSRNWVFTINNPSDDDFLFPTNVKLLVANREIGASGTPHYQGYVEFNTSVALSHLRNWDARGHYEIRKGTKYDAIRYCLKDFLTDDNLPAWGFDLTLEALEGFGLKTYGIDKSLDLTGYLATLSTAKISKLTRLKQLIDEGASDKELADFDFDTWCRSFRALTQYRLINVQPRDWKMDVVVIYGPTGTGKSKYCNEEFENPYWKQRGKWWDNYAHQDTVVLDEFYGWLQWDVVLRLCDRYPLLVETKGGQVQFASKKVVFTSNTEPSLWYKNQVFAPFVRRVDTWIYMPRMDCKMVFTDYKDFLNAINSTVYISQI</sequence>
<comment type="cofactor">
    <cofactor evidence="2">
        <name>Mg(2+)</name>
        <dbReference type="ChEBI" id="CHEBI:18420"/>
    </cofactor>
</comment>
<keyword evidence="9" id="KW-0235">DNA replication</keyword>
<evidence type="ECO:0000256" key="15">
    <source>
        <dbReference type="ARBA" id="ARBA00022806"/>
    </source>
</evidence>
<evidence type="ECO:0000256" key="20">
    <source>
        <dbReference type="ARBA" id="ARBA00030754"/>
    </source>
</evidence>
<dbReference type="GO" id="GO:0003723">
    <property type="term" value="F:RNA binding"/>
    <property type="evidence" value="ECO:0007669"/>
    <property type="project" value="InterPro"/>
</dbReference>
<keyword evidence="19" id="KW-0511">Multifunctional enzyme</keyword>
<proteinExistence type="inferred from homology"/>
<dbReference type="GO" id="GO:0016787">
    <property type="term" value="F:hydrolase activity"/>
    <property type="evidence" value="ECO:0007669"/>
    <property type="project" value="UniProtKB-KW"/>
</dbReference>
<comment type="subcellular location">
    <subcellularLocation>
        <location evidence="3">Host nucleus</location>
    </subcellularLocation>
</comment>
<dbReference type="Gene3D" id="3.40.1310.20">
    <property type="match status" value="1"/>
</dbReference>
<dbReference type="Pfam" id="PF02407">
    <property type="entry name" value="Viral_Rep"/>
    <property type="match status" value="1"/>
</dbReference>
<evidence type="ECO:0000256" key="5">
    <source>
        <dbReference type="ARBA" id="ARBA00014531"/>
    </source>
</evidence>
<evidence type="ECO:0000256" key="14">
    <source>
        <dbReference type="ARBA" id="ARBA00022801"/>
    </source>
</evidence>
<dbReference type="InterPro" id="IPR049912">
    <property type="entry name" value="CRESS_DNA_REP"/>
</dbReference>
<keyword evidence="16" id="KW-0067">ATP-binding</keyword>
<evidence type="ECO:0000256" key="17">
    <source>
        <dbReference type="ARBA" id="ARBA00023124"/>
    </source>
</evidence>
<dbReference type="GO" id="GO:0046872">
    <property type="term" value="F:metal ion binding"/>
    <property type="evidence" value="ECO:0007669"/>
    <property type="project" value="UniProtKB-KW"/>
</dbReference>
<dbReference type="InterPro" id="IPR000605">
    <property type="entry name" value="Helicase_SF3_ssDNA/RNA_vir"/>
</dbReference>
<keyword evidence="13" id="KW-0255">Endonuclease</keyword>
<dbReference type="EMBL" id="MW182731">
    <property type="protein sequence ID" value="QTE03321.1"/>
    <property type="molecule type" value="Genomic_DNA"/>
</dbReference>
<keyword evidence="12" id="KW-0547">Nucleotide-binding</keyword>
<evidence type="ECO:0000256" key="19">
    <source>
        <dbReference type="ARBA" id="ARBA00023268"/>
    </source>
</evidence>
<dbReference type="GO" id="GO:0003724">
    <property type="term" value="F:RNA helicase activity"/>
    <property type="evidence" value="ECO:0007669"/>
    <property type="project" value="InterPro"/>
</dbReference>
<protein>
    <recommendedName>
        <fullName evidence="5">Replication-associated protein</fullName>
    </recommendedName>
    <alternativeName>
        <fullName evidence="20">ATP-dependent helicase Rep</fullName>
    </alternativeName>
    <alternativeName>
        <fullName evidence="21">RepP</fullName>
    </alternativeName>
</protein>
<evidence type="ECO:0000256" key="3">
    <source>
        <dbReference type="ARBA" id="ARBA00004147"/>
    </source>
</evidence>
<dbReference type="InterPro" id="IPR027417">
    <property type="entry name" value="P-loop_NTPase"/>
</dbReference>
<organism evidence="24">
    <name type="scientific">Grus japonensis Circoviridae sp</name>
    <dbReference type="NCBI Taxonomy" id="2815001"/>
    <lineage>
        <taxon>Viruses</taxon>
        <taxon>Monodnaviria</taxon>
        <taxon>Shotokuvirae</taxon>
        <taxon>Cressdnaviricota</taxon>
        <taxon>Arfiviricetes</taxon>
        <taxon>Cirlivirales</taxon>
        <taxon>Circoviridae</taxon>
    </lineage>
</organism>
<evidence type="ECO:0000256" key="12">
    <source>
        <dbReference type="ARBA" id="ARBA00022741"/>
    </source>
</evidence>
<evidence type="ECO:0000256" key="1">
    <source>
        <dbReference type="ARBA" id="ARBA00001936"/>
    </source>
</evidence>
<dbReference type="GO" id="GO:0006260">
    <property type="term" value="P:DNA replication"/>
    <property type="evidence" value="ECO:0007669"/>
    <property type="project" value="UniProtKB-KW"/>
</dbReference>